<accession>A0A6B1IR88</accession>
<name>A0A6B1IR88_9EURY</name>
<gene>
    <name evidence="2" type="ORF">GLW30_15565</name>
</gene>
<keyword evidence="1" id="KW-0472">Membrane</keyword>
<organism evidence="2 3">
    <name type="scientific">Halorubrum distributum</name>
    <dbReference type="NCBI Taxonomy" id="29283"/>
    <lineage>
        <taxon>Archaea</taxon>
        <taxon>Methanobacteriati</taxon>
        <taxon>Methanobacteriota</taxon>
        <taxon>Stenosarchaea group</taxon>
        <taxon>Halobacteria</taxon>
        <taxon>Halobacteriales</taxon>
        <taxon>Haloferacaceae</taxon>
        <taxon>Halorubrum</taxon>
        <taxon>Halorubrum distributum group</taxon>
    </lineage>
</organism>
<sequence>MVNPLTPYLSIINFALEPILKLGFAIVAVGIVMVGLGYDPIGLAVGWVETTIRSFIPGV</sequence>
<comment type="caution">
    <text evidence="2">The sequence shown here is derived from an EMBL/GenBank/DDBJ whole genome shotgun (WGS) entry which is preliminary data.</text>
</comment>
<evidence type="ECO:0000256" key="1">
    <source>
        <dbReference type="SAM" id="Phobius"/>
    </source>
</evidence>
<dbReference type="Proteomes" id="UP000452321">
    <property type="component" value="Unassembled WGS sequence"/>
</dbReference>
<evidence type="ECO:0000313" key="3">
    <source>
        <dbReference type="Proteomes" id="UP000452321"/>
    </source>
</evidence>
<feature type="transmembrane region" description="Helical" evidence="1">
    <location>
        <begin position="20"/>
        <end position="38"/>
    </location>
</feature>
<keyword evidence="1" id="KW-0812">Transmembrane</keyword>
<protein>
    <submittedName>
        <fullName evidence="2">Uncharacterized protein</fullName>
    </submittedName>
</protein>
<dbReference type="EMBL" id="WMFC01000034">
    <property type="protein sequence ID" value="MYL69139.1"/>
    <property type="molecule type" value="Genomic_DNA"/>
</dbReference>
<dbReference type="RefSeq" id="WP_159359211.1">
    <property type="nucleotide sequence ID" value="NZ_WMFC01000034.1"/>
</dbReference>
<reference evidence="2 3" key="1">
    <citation type="submission" date="2019-11" db="EMBL/GenBank/DDBJ databases">
        <title>Genome sequences of 17 halophilic strains isolated from different environments.</title>
        <authorList>
            <person name="Furrow R.E."/>
        </authorList>
    </citation>
    <scope>NUCLEOTIDE SEQUENCE [LARGE SCALE GENOMIC DNA]</scope>
    <source>
        <strain evidence="2 3">22502_06_Cabo</strain>
    </source>
</reference>
<proteinExistence type="predicted"/>
<dbReference type="AlphaFoldDB" id="A0A6B1IR88"/>
<keyword evidence="1" id="KW-1133">Transmembrane helix</keyword>
<evidence type="ECO:0000313" key="2">
    <source>
        <dbReference type="EMBL" id="MYL69139.1"/>
    </source>
</evidence>